<evidence type="ECO:0000256" key="7">
    <source>
        <dbReference type="SAM" id="SignalP"/>
    </source>
</evidence>
<evidence type="ECO:0000256" key="5">
    <source>
        <dbReference type="ARBA" id="ARBA00022827"/>
    </source>
</evidence>
<proteinExistence type="inferred from homology"/>
<keyword evidence="10" id="KW-1185">Reference proteome</keyword>
<keyword evidence="4 7" id="KW-0732">Signal</keyword>
<dbReference type="Proteomes" id="UP001552299">
    <property type="component" value="Unassembled WGS sequence"/>
</dbReference>
<evidence type="ECO:0000256" key="4">
    <source>
        <dbReference type="ARBA" id="ARBA00022729"/>
    </source>
</evidence>
<comment type="similarity">
    <text evidence="2">Belongs to the oxygen-dependent FAD-linked oxidoreductase family.</text>
</comment>
<organism evidence="9 10">
    <name type="scientific">Dendrobium thyrsiflorum</name>
    <name type="common">Pinecone-like raceme dendrobium</name>
    <name type="synonym">Orchid</name>
    <dbReference type="NCBI Taxonomy" id="117978"/>
    <lineage>
        <taxon>Eukaryota</taxon>
        <taxon>Viridiplantae</taxon>
        <taxon>Streptophyta</taxon>
        <taxon>Embryophyta</taxon>
        <taxon>Tracheophyta</taxon>
        <taxon>Spermatophyta</taxon>
        <taxon>Magnoliopsida</taxon>
        <taxon>Liliopsida</taxon>
        <taxon>Asparagales</taxon>
        <taxon>Orchidaceae</taxon>
        <taxon>Epidendroideae</taxon>
        <taxon>Malaxideae</taxon>
        <taxon>Dendrobiinae</taxon>
        <taxon>Dendrobium</taxon>
    </lineage>
</organism>
<dbReference type="InterPro" id="IPR016167">
    <property type="entry name" value="FAD-bd_PCMH_sub1"/>
</dbReference>
<evidence type="ECO:0000259" key="8">
    <source>
        <dbReference type="PROSITE" id="PS51387"/>
    </source>
</evidence>
<dbReference type="Gene3D" id="3.40.462.20">
    <property type="match status" value="1"/>
</dbReference>
<dbReference type="Gene3D" id="3.30.465.10">
    <property type="match status" value="1"/>
</dbReference>
<keyword evidence="3" id="KW-0285">Flavoprotein</keyword>
<evidence type="ECO:0000313" key="9">
    <source>
        <dbReference type="EMBL" id="KAL0909435.1"/>
    </source>
</evidence>
<evidence type="ECO:0000256" key="2">
    <source>
        <dbReference type="ARBA" id="ARBA00005466"/>
    </source>
</evidence>
<keyword evidence="6" id="KW-0325">Glycoprotein</keyword>
<dbReference type="SUPFAM" id="SSF56176">
    <property type="entry name" value="FAD-binding/transporter-associated domain-like"/>
    <property type="match status" value="1"/>
</dbReference>
<evidence type="ECO:0000313" key="10">
    <source>
        <dbReference type="Proteomes" id="UP001552299"/>
    </source>
</evidence>
<dbReference type="PROSITE" id="PS51387">
    <property type="entry name" value="FAD_PCMH"/>
    <property type="match status" value="1"/>
</dbReference>
<dbReference type="InterPro" id="IPR016169">
    <property type="entry name" value="FAD-bd_PCMH_sub2"/>
</dbReference>
<comment type="cofactor">
    <cofactor evidence="1">
        <name>FAD</name>
        <dbReference type="ChEBI" id="CHEBI:57692"/>
    </cofactor>
</comment>
<dbReference type="Pfam" id="PF01565">
    <property type="entry name" value="FAD_binding_4"/>
    <property type="match status" value="1"/>
</dbReference>
<dbReference type="InterPro" id="IPR036318">
    <property type="entry name" value="FAD-bd_PCMH-like_sf"/>
</dbReference>
<dbReference type="Gene3D" id="3.30.43.10">
    <property type="entry name" value="Uridine Diphospho-n-acetylenolpyruvylglucosamine Reductase, domain 2"/>
    <property type="match status" value="1"/>
</dbReference>
<reference evidence="9 10" key="1">
    <citation type="journal article" date="2024" name="Plant Biotechnol. J.">
        <title>Dendrobium thyrsiflorum genome and its molecular insights into genes involved in important horticultural traits.</title>
        <authorList>
            <person name="Chen B."/>
            <person name="Wang J.Y."/>
            <person name="Zheng P.J."/>
            <person name="Li K.L."/>
            <person name="Liang Y.M."/>
            <person name="Chen X.F."/>
            <person name="Zhang C."/>
            <person name="Zhao X."/>
            <person name="He X."/>
            <person name="Zhang G.Q."/>
            <person name="Liu Z.J."/>
            <person name="Xu Q."/>
        </authorList>
    </citation>
    <scope>NUCLEOTIDE SEQUENCE [LARGE SCALE GENOMIC DNA]</scope>
    <source>
        <strain evidence="9">GZMU011</strain>
    </source>
</reference>
<dbReference type="InterPro" id="IPR016166">
    <property type="entry name" value="FAD-bd_PCMH"/>
</dbReference>
<sequence length="552" mass="62867">MKNLLIPSSSIELLILPSLLLLVLSSHAINADQYKKLDENSYRQCLCNHSVPSHLYFTPQSPSYNYFFFSSVRNRRPLLNSFKPLVIFLPAVENHVQAAVLCSRSLSIPIRTRSGGHDYEGLSYTSTSGQFVLIDLQFLSSINVDYKNSRTAWVQVGATLGQLYHAIANQSSTAAFPAGLCPTVGVGGHVSGGGFGMMSRYFGLASDNVEDIRIVVASGEIVDRQSMGEDLFWALRGGGGASFGIILAYKVRLVEVPNKVTVFTVSKTLEEGATKLVDEWQRIAHKVDKRLFIRTLFKVVGNDSDEHDDQNKTTNRTVQISFNSLFLGEMKELLLIMEDCFPELQLKAEDCIEMRWIDSVLYFAGKGYQGKPLSSLVERYSPVYNSSFKHKSDFFTKAIPSEGWNRILRRFLEKGEQPMMIIDPWGGRMDEISETETAFPHRKGNLYNVHYLTQRWVEDDVAVSMKHVDWLRRFYKFMTPYVSKNPRAAYLNYRDLDIGMDVMGNKTSYWEARRWGERYYKGNFKRLAYVKGEVDPNNMFRNEQSIPPLFSS</sequence>
<accession>A0ABD0U9J1</accession>
<dbReference type="Pfam" id="PF08031">
    <property type="entry name" value="BBE"/>
    <property type="match status" value="1"/>
</dbReference>
<name>A0ABD0U9J1_DENTH</name>
<evidence type="ECO:0000256" key="1">
    <source>
        <dbReference type="ARBA" id="ARBA00001974"/>
    </source>
</evidence>
<dbReference type="InterPro" id="IPR012951">
    <property type="entry name" value="BBE"/>
</dbReference>
<protein>
    <recommendedName>
        <fullName evidence="8">FAD-binding PCMH-type domain-containing protein</fullName>
    </recommendedName>
</protein>
<dbReference type="InterPro" id="IPR006094">
    <property type="entry name" value="Oxid_FAD_bind_N"/>
</dbReference>
<dbReference type="PANTHER" id="PTHR32448">
    <property type="entry name" value="OS08G0158400 PROTEIN"/>
    <property type="match status" value="1"/>
</dbReference>
<feature type="signal peptide" evidence="7">
    <location>
        <begin position="1"/>
        <end position="31"/>
    </location>
</feature>
<feature type="domain" description="FAD-binding PCMH-type" evidence="8">
    <location>
        <begin position="79"/>
        <end position="256"/>
    </location>
</feature>
<dbReference type="AlphaFoldDB" id="A0ABD0U9J1"/>
<feature type="chain" id="PRO_5044774315" description="FAD-binding PCMH-type domain-containing protein" evidence="7">
    <location>
        <begin position="32"/>
        <end position="552"/>
    </location>
</feature>
<gene>
    <name evidence="9" type="ORF">M5K25_020306</name>
</gene>
<dbReference type="EMBL" id="JANQDX010000016">
    <property type="protein sequence ID" value="KAL0909435.1"/>
    <property type="molecule type" value="Genomic_DNA"/>
</dbReference>
<keyword evidence="5" id="KW-0274">FAD</keyword>
<comment type="caution">
    <text evidence="9">The sequence shown here is derived from an EMBL/GenBank/DDBJ whole genome shotgun (WGS) entry which is preliminary data.</text>
</comment>
<evidence type="ECO:0000256" key="3">
    <source>
        <dbReference type="ARBA" id="ARBA00022630"/>
    </source>
</evidence>
<evidence type="ECO:0000256" key="6">
    <source>
        <dbReference type="ARBA" id="ARBA00023180"/>
    </source>
</evidence>